<reference evidence="1" key="2">
    <citation type="journal article" date="2015" name="Fish Shellfish Immunol.">
        <title>Early steps in the European eel (Anguilla anguilla)-Vibrio vulnificus interaction in the gills: Role of the RtxA13 toxin.</title>
        <authorList>
            <person name="Callol A."/>
            <person name="Pajuelo D."/>
            <person name="Ebbesson L."/>
            <person name="Teles M."/>
            <person name="MacKenzie S."/>
            <person name="Amaro C."/>
        </authorList>
    </citation>
    <scope>NUCLEOTIDE SEQUENCE</scope>
</reference>
<protein>
    <submittedName>
        <fullName evidence="1">Uncharacterized protein</fullName>
    </submittedName>
</protein>
<reference evidence="1" key="1">
    <citation type="submission" date="2014-11" db="EMBL/GenBank/DDBJ databases">
        <authorList>
            <person name="Amaro Gonzalez C."/>
        </authorList>
    </citation>
    <scope>NUCLEOTIDE SEQUENCE</scope>
</reference>
<evidence type="ECO:0000313" key="1">
    <source>
        <dbReference type="EMBL" id="JAH54864.1"/>
    </source>
</evidence>
<dbReference type="AlphaFoldDB" id="A0A0E9TMG7"/>
<sequence length="49" mass="5228">MIVRHATHSTLVGLAGFKRANQIWLDGGGRVIFTTLFCPSCSNPLQVGG</sequence>
<proteinExistence type="predicted"/>
<organism evidence="1">
    <name type="scientific">Anguilla anguilla</name>
    <name type="common">European freshwater eel</name>
    <name type="synonym">Muraena anguilla</name>
    <dbReference type="NCBI Taxonomy" id="7936"/>
    <lineage>
        <taxon>Eukaryota</taxon>
        <taxon>Metazoa</taxon>
        <taxon>Chordata</taxon>
        <taxon>Craniata</taxon>
        <taxon>Vertebrata</taxon>
        <taxon>Euteleostomi</taxon>
        <taxon>Actinopterygii</taxon>
        <taxon>Neopterygii</taxon>
        <taxon>Teleostei</taxon>
        <taxon>Anguilliformes</taxon>
        <taxon>Anguillidae</taxon>
        <taxon>Anguilla</taxon>
    </lineage>
</organism>
<name>A0A0E9TMG7_ANGAN</name>
<dbReference type="EMBL" id="GBXM01053713">
    <property type="protein sequence ID" value="JAH54864.1"/>
    <property type="molecule type" value="Transcribed_RNA"/>
</dbReference>
<accession>A0A0E9TMG7</accession>